<dbReference type="SUPFAM" id="SSF46785">
    <property type="entry name" value="Winged helix' DNA-binding domain"/>
    <property type="match status" value="1"/>
</dbReference>
<dbReference type="Gene3D" id="3.40.190.290">
    <property type="match status" value="1"/>
</dbReference>
<dbReference type="PANTHER" id="PTHR30346:SF28">
    <property type="entry name" value="HTH-TYPE TRANSCRIPTIONAL REGULATOR CYNR"/>
    <property type="match status" value="1"/>
</dbReference>
<feature type="domain" description="HTH lysR-type" evidence="5">
    <location>
        <begin position="10"/>
        <end position="65"/>
    </location>
</feature>
<protein>
    <submittedName>
        <fullName evidence="6">LysR family transcriptional regulator</fullName>
    </submittedName>
</protein>
<keyword evidence="4" id="KW-0804">Transcription</keyword>
<dbReference type="RefSeq" id="WP_344811945.1">
    <property type="nucleotide sequence ID" value="NZ_BAAAYX010000004.1"/>
</dbReference>
<dbReference type="Pfam" id="PF03466">
    <property type="entry name" value="LysR_substrate"/>
    <property type="match status" value="1"/>
</dbReference>
<dbReference type="InterPro" id="IPR000847">
    <property type="entry name" value="LysR_HTH_N"/>
</dbReference>
<dbReference type="InterPro" id="IPR036388">
    <property type="entry name" value="WH-like_DNA-bd_sf"/>
</dbReference>
<dbReference type="InterPro" id="IPR036390">
    <property type="entry name" value="WH_DNA-bd_sf"/>
</dbReference>
<proteinExistence type="inferred from homology"/>
<organism evidence="6 7">
    <name type="scientific">Microlunatus aurantiacus</name>
    <dbReference type="NCBI Taxonomy" id="446786"/>
    <lineage>
        <taxon>Bacteria</taxon>
        <taxon>Bacillati</taxon>
        <taxon>Actinomycetota</taxon>
        <taxon>Actinomycetes</taxon>
        <taxon>Propionibacteriales</taxon>
        <taxon>Propionibacteriaceae</taxon>
        <taxon>Microlunatus</taxon>
    </lineage>
</organism>
<comment type="caution">
    <text evidence="6">The sequence shown here is derived from an EMBL/GenBank/DDBJ whole genome shotgun (WGS) entry which is preliminary data.</text>
</comment>
<dbReference type="PANTHER" id="PTHR30346">
    <property type="entry name" value="TRANSCRIPTIONAL DUAL REGULATOR HCAR-RELATED"/>
    <property type="match status" value="1"/>
</dbReference>
<evidence type="ECO:0000313" key="7">
    <source>
        <dbReference type="Proteomes" id="UP001500051"/>
    </source>
</evidence>
<keyword evidence="2" id="KW-0805">Transcription regulation</keyword>
<evidence type="ECO:0000313" key="6">
    <source>
        <dbReference type="EMBL" id="GAA3701220.1"/>
    </source>
</evidence>
<dbReference type="Gene3D" id="1.10.10.10">
    <property type="entry name" value="Winged helix-like DNA-binding domain superfamily/Winged helix DNA-binding domain"/>
    <property type="match status" value="1"/>
</dbReference>
<dbReference type="Proteomes" id="UP001500051">
    <property type="component" value="Unassembled WGS sequence"/>
</dbReference>
<evidence type="ECO:0000256" key="3">
    <source>
        <dbReference type="ARBA" id="ARBA00023125"/>
    </source>
</evidence>
<sequence>MDMGDLQRVLRLLPVFVVVAETEQVTVAASILRMPQPTVSRALGTLADLIGTPLVERHGRGIVLTGAGRELLPYARAGLDAVAAGVAAVARDGVVGQGEVAIAFQTVLGETVVPALIRRFRERYPGVRFALTQGSRRRCLDDLERGTSAVALVSSPTGAEGEVIELYEEPMVLVVPRGHHLASAPRVTLTELAGEDLIVLKSGYGLRDLIETLFADSGLEPRISFEADDAHTARGLVSAGLGVTVVPSYVPDGDTVQVRIDHPGARRTIGAVARRGVVVPAVTAFLDFLRSGGPVIAAGALGPYARPASNDRVGLSPER</sequence>
<dbReference type="SUPFAM" id="SSF53850">
    <property type="entry name" value="Periplasmic binding protein-like II"/>
    <property type="match status" value="1"/>
</dbReference>
<dbReference type="EMBL" id="BAAAYX010000004">
    <property type="protein sequence ID" value="GAA3701220.1"/>
    <property type="molecule type" value="Genomic_DNA"/>
</dbReference>
<dbReference type="PROSITE" id="PS50931">
    <property type="entry name" value="HTH_LYSR"/>
    <property type="match status" value="1"/>
</dbReference>
<dbReference type="Pfam" id="PF00126">
    <property type="entry name" value="HTH_1"/>
    <property type="match status" value="1"/>
</dbReference>
<accession>A0ABP7DB51</accession>
<keyword evidence="3" id="KW-0238">DNA-binding</keyword>
<evidence type="ECO:0000259" key="5">
    <source>
        <dbReference type="PROSITE" id="PS50931"/>
    </source>
</evidence>
<name>A0ABP7DB51_9ACTN</name>
<reference evidence="7" key="1">
    <citation type="journal article" date="2019" name="Int. J. Syst. Evol. Microbiol.">
        <title>The Global Catalogue of Microorganisms (GCM) 10K type strain sequencing project: providing services to taxonomists for standard genome sequencing and annotation.</title>
        <authorList>
            <consortium name="The Broad Institute Genomics Platform"/>
            <consortium name="The Broad Institute Genome Sequencing Center for Infectious Disease"/>
            <person name="Wu L."/>
            <person name="Ma J."/>
        </authorList>
    </citation>
    <scope>NUCLEOTIDE SEQUENCE [LARGE SCALE GENOMIC DNA]</scope>
    <source>
        <strain evidence="7">JCM 16548</strain>
    </source>
</reference>
<keyword evidence="7" id="KW-1185">Reference proteome</keyword>
<evidence type="ECO:0000256" key="1">
    <source>
        <dbReference type="ARBA" id="ARBA00009437"/>
    </source>
</evidence>
<evidence type="ECO:0000256" key="2">
    <source>
        <dbReference type="ARBA" id="ARBA00023015"/>
    </source>
</evidence>
<evidence type="ECO:0000256" key="4">
    <source>
        <dbReference type="ARBA" id="ARBA00023163"/>
    </source>
</evidence>
<gene>
    <name evidence="6" type="ORF">GCM10022204_17530</name>
</gene>
<dbReference type="InterPro" id="IPR005119">
    <property type="entry name" value="LysR_subst-bd"/>
</dbReference>
<comment type="similarity">
    <text evidence="1">Belongs to the LysR transcriptional regulatory family.</text>
</comment>